<dbReference type="Proteomes" id="UP000226592">
    <property type="component" value="Unassembled WGS sequence"/>
</dbReference>
<protein>
    <recommendedName>
        <fullName evidence="2">Bacterial type II secretion system protein E domain-containing protein</fullName>
    </recommendedName>
</protein>
<dbReference type="InterPro" id="IPR050921">
    <property type="entry name" value="T4SS_GSP_E_ATPase"/>
</dbReference>
<dbReference type="InterPro" id="IPR001482">
    <property type="entry name" value="T2SS/T4SS_dom"/>
</dbReference>
<dbReference type="Pfam" id="PF00437">
    <property type="entry name" value="T2SSE"/>
    <property type="match status" value="1"/>
</dbReference>
<evidence type="ECO:0000256" key="1">
    <source>
        <dbReference type="ARBA" id="ARBA00006611"/>
    </source>
</evidence>
<accession>A0A2D6M1N4</accession>
<gene>
    <name evidence="3" type="ORF">CL943_03530</name>
</gene>
<evidence type="ECO:0000313" key="3">
    <source>
        <dbReference type="EMBL" id="MAG22345.1"/>
    </source>
</evidence>
<comment type="similarity">
    <text evidence="1">Belongs to the GSP E family.</text>
</comment>
<dbReference type="SUPFAM" id="SSF52540">
    <property type="entry name" value="P-loop containing nucleoside triphosphate hydrolases"/>
    <property type="match status" value="1"/>
</dbReference>
<comment type="caution">
    <text evidence="3">The sequence shown here is derived from an EMBL/GenBank/DDBJ whole genome shotgun (WGS) entry which is preliminary data.</text>
</comment>
<dbReference type="InterPro" id="IPR027417">
    <property type="entry name" value="P-loop_NTPase"/>
</dbReference>
<organism evidence="3 4">
    <name type="scientific">Candidatus Iainarchaeum sp</name>
    <dbReference type="NCBI Taxonomy" id="3101447"/>
    <lineage>
        <taxon>Archaea</taxon>
        <taxon>Candidatus Iainarchaeota</taxon>
        <taxon>Candidatus Iainarchaeia</taxon>
        <taxon>Candidatus Iainarchaeales</taxon>
        <taxon>Candidatus Iainarchaeaceae</taxon>
        <taxon>Candidatus Iainarchaeum</taxon>
    </lineage>
</organism>
<dbReference type="PANTHER" id="PTHR30486:SF6">
    <property type="entry name" value="TYPE IV PILUS RETRACTATION ATPASE PILT"/>
    <property type="match status" value="1"/>
</dbReference>
<dbReference type="Gene3D" id="3.40.50.300">
    <property type="entry name" value="P-loop containing nucleotide triphosphate hydrolases"/>
    <property type="match status" value="1"/>
</dbReference>
<feature type="domain" description="Bacterial type II secretion system protein E" evidence="2">
    <location>
        <begin position="403"/>
        <end position="606"/>
    </location>
</feature>
<reference evidence="4" key="1">
    <citation type="submission" date="2017-09" db="EMBL/GenBank/DDBJ databases">
        <title>The Reconstruction of 2,631 Draft Metagenome-Assembled Genomes from the Global Oceans.</title>
        <authorList>
            <person name="Tully B.J."/>
            <person name="Graham E.D."/>
            <person name="Heidelberg J.F."/>
        </authorList>
    </citation>
    <scope>NUCLEOTIDE SEQUENCE [LARGE SCALE GENOMIC DNA]</scope>
</reference>
<evidence type="ECO:0000313" key="4">
    <source>
        <dbReference type="Proteomes" id="UP000226592"/>
    </source>
</evidence>
<name>A0A2D6M1N4_9ARCH</name>
<proteinExistence type="inferred from homology"/>
<dbReference type="AlphaFoldDB" id="A0A2D6M1N4"/>
<sequence length="758" mass="85655">MEIGGFKVGDYAVRDEGGKRHLIFDCKNCVYSASVADDPACRYHLTTILSEAEADLIVLADVYERVYDEQQAKMLSEISALKQQFSIESIWSYKHLGGQGKECEQYFSGRHDTVVKIGHDLIAFDPIMAYLTLLKEIKLEKTKMSEGEKDYEKCTKPYINTLDHLRNAFEQTELITRTKNFITKMSQIPETSKVYHSLFEVEVKPAFIGSRLLFKEMEKLELLDEYGVKESTVQIFKHPHKTENLYFINPPEYTLSPDKYFVMSKTREVVAGYKPGKTSLSTVAKSRSYFERVYESTIKDVAKSNGVKLSQAEIKELAQIVARYTVGYGILELLLSDRRLTDIYLDSPIGQKPAYIVHSDFGQCQTNILYTEREASSLNSKLRAMSGRPFDEAHPVLDFDLPDLDTRVAAIGPPLSPDGTAFAFRLHKVTPWTLPQFIDNNFMNPLAAGLISFLIDNQSSMLVTGSRGSGKTSLLGSCLLEILQNARIIVQEDTLEIPVPYLKKIGYNIQRLKTRSPISVSKTESEVAPEEALRTALRLGDSALVLGEVRSKEAKVLYEAMRVGAAGNIVIGTIHGDSAYSVWDRVVNDLDVPNTSFKATDIVIVARPIRFSGSLKKHRRLVQVTEVKKHWISDPEQEGGLLDLMLYDAKKDTLELMEDNLKESELFDKISRISGLSMKEIWEDIRMRGNAKAFLVELKRENKLPLLLESENSSAANNKLILFKEEQLQEKGKIDYEAVLGKWKYWVKNSLLPSVAKT</sequence>
<dbReference type="EMBL" id="NZBU01000011">
    <property type="protein sequence ID" value="MAG22345.1"/>
    <property type="molecule type" value="Genomic_DNA"/>
</dbReference>
<dbReference type="PANTHER" id="PTHR30486">
    <property type="entry name" value="TWITCHING MOTILITY PROTEIN PILT"/>
    <property type="match status" value="1"/>
</dbReference>
<dbReference type="Gene3D" id="3.30.450.380">
    <property type="match status" value="1"/>
</dbReference>
<dbReference type="GO" id="GO:0016887">
    <property type="term" value="F:ATP hydrolysis activity"/>
    <property type="evidence" value="ECO:0007669"/>
    <property type="project" value="InterPro"/>
</dbReference>
<evidence type="ECO:0000259" key="2">
    <source>
        <dbReference type="Pfam" id="PF00437"/>
    </source>
</evidence>